<sequence>MSSLRDRLIIKVKHLKDFLAHIDRADRIYYLERGDYLVALASNYLWEGQLSKEDPEVVKKWKEVKEYKGVEVEEFLDAWEAGDYLKAISSKG</sequence>
<dbReference type="AlphaFoldDB" id="D9CGH3"/>
<dbReference type="EMBL" id="GU722198">
    <property type="protein sequence ID" value="ADJ54327.1"/>
    <property type="molecule type" value="Genomic_DNA"/>
</dbReference>
<proteinExistence type="predicted"/>
<protein>
    <submittedName>
        <fullName evidence="1">Uncharacterized protein</fullName>
    </submittedName>
</protein>
<accession>D9CGH3</accession>
<evidence type="ECO:0000313" key="1">
    <source>
        <dbReference type="EMBL" id="ADJ54327.1"/>
    </source>
</evidence>
<keyword evidence="1" id="KW-0614">Plasmid</keyword>
<gene>
    <name evidence="1" type="ORF">pHA1_gp49</name>
</gene>
<name>D9CGH3_9ARCH</name>
<reference evidence="1" key="1">
    <citation type="journal article" date="2010" name="Environ. Microbiol.">
        <title>Metagenomic analyses of novel viruses and plasmids from a cultured environmental sample of hyperthermophilic neutrophiles.</title>
        <authorList>
            <person name="Garrett R.A."/>
            <person name="Prangishvili D."/>
            <person name="Shah S.A."/>
            <person name="Reuter M."/>
            <person name="Stetter K.O."/>
            <person name="Peng X."/>
        </authorList>
    </citation>
    <scope>NUCLEOTIDE SEQUENCE</scope>
    <source>
        <plasmid evidence="1">hyperthermophilic archaeal plasmid 1</plasmid>
    </source>
</reference>
<geneLocation type="plasmid" evidence="1">
    <name>hyperthermophilic archaeal plasmid 1</name>
</geneLocation>
<organism evidence="1">
    <name type="scientific">archaeon enrichment culture clone 1(2010)</name>
    <dbReference type="NCBI Taxonomy" id="795325"/>
    <lineage>
        <taxon>Archaea</taxon>
        <taxon>environmental samples</taxon>
    </lineage>
</organism>